<evidence type="ECO:0000313" key="1">
    <source>
        <dbReference type="EMBL" id="KAK7940373.1"/>
    </source>
</evidence>
<proteinExistence type="predicted"/>
<reference evidence="2" key="1">
    <citation type="submission" date="2024-04" db="EMBL/GenBank/DDBJ databases">
        <title>Salinicola lusitanus LLJ914,a marine bacterium isolated from the Okinawa Trough.</title>
        <authorList>
            <person name="Li J."/>
        </authorList>
    </citation>
    <scope>NUCLEOTIDE SEQUENCE [LARGE SCALE GENOMIC DNA]</scope>
</reference>
<dbReference type="Proteomes" id="UP001460270">
    <property type="component" value="Unassembled WGS sequence"/>
</dbReference>
<organism evidence="1 2">
    <name type="scientific">Mugilogobius chulae</name>
    <name type="common">yellowstripe goby</name>
    <dbReference type="NCBI Taxonomy" id="88201"/>
    <lineage>
        <taxon>Eukaryota</taxon>
        <taxon>Metazoa</taxon>
        <taxon>Chordata</taxon>
        <taxon>Craniata</taxon>
        <taxon>Vertebrata</taxon>
        <taxon>Euteleostomi</taxon>
        <taxon>Actinopterygii</taxon>
        <taxon>Neopterygii</taxon>
        <taxon>Teleostei</taxon>
        <taxon>Neoteleostei</taxon>
        <taxon>Acanthomorphata</taxon>
        <taxon>Gobiaria</taxon>
        <taxon>Gobiiformes</taxon>
        <taxon>Gobioidei</taxon>
        <taxon>Gobiidae</taxon>
        <taxon>Gobionellinae</taxon>
        <taxon>Mugilogobius</taxon>
    </lineage>
</organism>
<dbReference type="EMBL" id="JBBPFD010000002">
    <property type="protein sequence ID" value="KAK7940373.1"/>
    <property type="molecule type" value="Genomic_DNA"/>
</dbReference>
<accession>A0AAW0PXF4</accession>
<gene>
    <name evidence="1" type="ORF">WMY93_003699</name>
</gene>
<evidence type="ECO:0000313" key="2">
    <source>
        <dbReference type="Proteomes" id="UP001460270"/>
    </source>
</evidence>
<comment type="caution">
    <text evidence="1">The sequence shown here is derived from an EMBL/GenBank/DDBJ whole genome shotgun (WGS) entry which is preliminary data.</text>
</comment>
<protein>
    <submittedName>
        <fullName evidence="1">Uncharacterized protein</fullName>
    </submittedName>
</protein>
<dbReference type="AlphaFoldDB" id="A0AAW0PXF4"/>
<keyword evidence="2" id="KW-1185">Reference proteome</keyword>
<name>A0AAW0PXF4_9GOBI</name>
<sequence>MPPTSFPLRLTLSTPAHAVLASLAHAVPALQLVVLVAPANDATVIARRLIASPSTPLLQSRLSKKSLHTGCTSSRSMVSLLLEELFYALITKKEVASLGIFAAKKKMLSVVFATKKQLSRAQQIQSHHVCYPSNTPHHAVQLVPGYFTLAKILQLASSGPFEFCSKRLALRVSPQASVNYPEFCFGQSYAPPEFHSGHSDAPL</sequence>